<dbReference type="InterPro" id="IPR025155">
    <property type="entry name" value="WxxW_domain"/>
</dbReference>
<keyword evidence="5" id="KW-1133">Transmembrane helix</keyword>
<sequence length="175" mass="20224">MNLSSSEQAKNSSVGLGNNRDYWTRWFNIDRPWDDSGDYETIERIQNLYGNICQTGFQIFAAQCRVEGAQDSVFDNVTQPRKDSDVLTLGCTIQGLICENAAQVPARRQCRDYGIQFRCHYKEDITNTNNYFSQFDIRIYIMLALVPILVTLARVWCVMYARRKQRLQNQALGNS</sequence>
<keyword evidence="4" id="KW-0325">Glycoprotein</keyword>
<accession>A0A0B6ZE57</accession>
<protein>
    <recommendedName>
        <fullName evidence="6">WxxW domain-containing protein</fullName>
    </recommendedName>
</protein>
<feature type="domain" description="WxxW" evidence="6">
    <location>
        <begin position="23"/>
        <end position="119"/>
    </location>
</feature>
<evidence type="ECO:0000256" key="4">
    <source>
        <dbReference type="ARBA" id="ARBA00023180"/>
    </source>
</evidence>
<dbReference type="AlphaFoldDB" id="A0A0B6ZE57"/>
<gene>
    <name evidence="7" type="primary">ORF60553</name>
</gene>
<keyword evidence="5" id="KW-0472">Membrane</keyword>
<dbReference type="EMBL" id="HACG01020024">
    <property type="protein sequence ID" value="CEK66889.1"/>
    <property type="molecule type" value="Transcribed_RNA"/>
</dbReference>
<evidence type="ECO:0000259" key="6">
    <source>
        <dbReference type="Pfam" id="PF13330"/>
    </source>
</evidence>
<evidence type="ECO:0000256" key="5">
    <source>
        <dbReference type="SAM" id="Phobius"/>
    </source>
</evidence>
<reference evidence="7" key="1">
    <citation type="submission" date="2014-12" db="EMBL/GenBank/DDBJ databases">
        <title>Insight into the proteome of Arion vulgaris.</title>
        <authorList>
            <person name="Aradska J."/>
            <person name="Bulat T."/>
            <person name="Smidak R."/>
            <person name="Sarate P."/>
            <person name="Gangsoo J."/>
            <person name="Sialana F."/>
            <person name="Bilban M."/>
            <person name="Lubec G."/>
        </authorList>
    </citation>
    <scope>NUCLEOTIDE SEQUENCE</scope>
    <source>
        <tissue evidence="7">Skin</tissue>
    </source>
</reference>
<feature type="non-terminal residue" evidence="7">
    <location>
        <position position="175"/>
    </location>
</feature>
<dbReference type="GO" id="GO:0005576">
    <property type="term" value="C:extracellular region"/>
    <property type="evidence" value="ECO:0007669"/>
    <property type="project" value="UniProtKB-SubCell"/>
</dbReference>
<proteinExistence type="predicted"/>
<evidence type="ECO:0000313" key="7">
    <source>
        <dbReference type="EMBL" id="CEK66889.1"/>
    </source>
</evidence>
<evidence type="ECO:0000256" key="2">
    <source>
        <dbReference type="ARBA" id="ARBA00022525"/>
    </source>
</evidence>
<evidence type="ECO:0000256" key="1">
    <source>
        <dbReference type="ARBA" id="ARBA00004613"/>
    </source>
</evidence>
<feature type="transmembrane region" description="Helical" evidence="5">
    <location>
        <begin position="139"/>
        <end position="161"/>
    </location>
</feature>
<keyword evidence="5" id="KW-0812">Transmembrane</keyword>
<dbReference type="Pfam" id="PF13330">
    <property type="entry name" value="Mucin2_WxxW"/>
    <property type="match status" value="1"/>
</dbReference>
<evidence type="ECO:0000256" key="3">
    <source>
        <dbReference type="ARBA" id="ARBA00022729"/>
    </source>
</evidence>
<organism evidence="7">
    <name type="scientific">Arion vulgaris</name>
    <dbReference type="NCBI Taxonomy" id="1028688"/>
    <lineage>
        <taxon>Eukaryota</taxon>
        <taxon>Metazoa</taxon>
        <taxon>Spiralia</taxon>
        <taxon>Lophotrochozoa</taxon>
        <taxon>Mollusca</taxon>
        <taxon>Gastropoda</taxon>
        <taxon>Heterobranchia</taxon>
        <taxon>Euthyneura</taxon>
        <taxon>Panpulmonata</taxon>
        <taxon>Eupulmonata</taxon>
        <taxon>Stylommatophora</taxon>
        <taxon>Helicina</taxon>
        <taxon>Arionoidea</taxon>
        <taxon>Arionidae</taxon>
        <taxon>Arion</taxon>
    </lineage>
</organism>
<keyword evidence="3" id="KW-0732">Signal</keyword>
<name>A0A0B6ZE57_9EUPU</name>
<keyword evidence="2" id="KW-0964">Secreted</keyword>
<comment type="subcellular location">
    <subcellularLocation>
        <location evidence="1">Secreted</location>
    </subcellularLocation>
</comment>